<evidence type="ECO:0000313" key="2">
    <source>
        <dbReference type="EMBL" id="MDX8532809.1"/>
    </source>
</evidence>
<evidence type="ECO:0000313" key="3">
    <source>
        <dbReference type="Proteomes" id="UP001285154"/>
    </source>
</evidence>
<keyword evidence="3" id="KW-1185">Reference proteome</keyword>
<gene>
    <name evidence="2" type="ORF">RFM42_17610</name>
</gene>
<accession>A0ABU5A8H3</accession>
<feature type="region of interest" description="Disordered" evidence="1">
    <location>
        <begin position="221"/>
        <end position="242"/>
    </location>
</feature>
<evidence type="ECO:0000256" key="1">
    <source>
        <dbReference type="SAM" id="MobiDB-lite"/>
    </source>
</evidence>
<proteinExistence type="predicted"/>
<dbReference type="Proteomes" id="UP001285154">
    <property type="component" value="Unassembled WGS sequence"/>
</dbReference>
<comment type="caution">
    <text evidence="2">The sequence shown here is derived from an EMBL/GenBank/DDBJ whole genome shotgun (WGS) entry which is preliminary data.</text>
</comment>
<sequence>MPKRPEKFDRRALRDAKALRRLGVQRVQSEEELSTAHDARLARFARAGIDEKQWKHLRRCRGAECPHPTCSAACVFGERKELNRVVRQTRRLLKAEPGTLHFVTIIDPNYFLEPGHINELSINGLFQSVRRRLRDAPENWKSARIVGAVDIAYDRNEDGREWWAPHLHLAVAVDADAKEVRRVLMPRRPPPPDLVGRKFRPVKVKPVTELANAIGYIVKPTADGREETSDKRGNKNRRPFKLPEAAQLEHDLWLLQLKPRERAFLGGMMKSRGGVVPRNRR</sequence>
<evidence type="ECO:0008006" key="4">
    <source>
        <dbReference type="Google" id="ProtNLM"/>
    </source>
</evidence>
<protein>
    <recommendedName>
        <fullName evidence="4">Replication protein</fullName>
    </recommendedName>
</protein>
<dbReference type="EMBL" id="JAVIIQ010000006">
    <property type="protein sequence ID" value="MDX8532809.1"/>
    <property type="molecule type" value="Genomic_DNA"/>
</dbReference>
<feature type="compositionally biased region" description="Basic and acidic residues" evidence="1">
    <location>
        <begin position="222"/>
        <end position="233"/>
    </location>
</feature>
<organism evidence="2 3">
    <name type="scientific">Mesorhizobium vachelliae</name>
    <dbReference type="NCBI Taxonomy" id="3072309"/>
    <lineage>
        <taxon>Bacteria</taxon>
        <taxon>Pseudomonadati</taxon>
        <taxon>Pseudomonadota</taxon>
        <taxon>Alphaproteobacteria</taxon>
        <taxon>Hyphomicrobiales</taxon>
        <taxon>Phyllobacteriaceae</taxon>
        <taxon>Mesorhizobium</taxon>
    </lineage>
</organism>
<name>A0ABU5A8H3_9HYPH</name>
<reference evidence="2 3" key="1">
    <citation type="submission" date="2023-08" db="EMBL/GenBank/DDBJ databases">
        <title>Implementing the SeqCode for naming new Mesorhizobium species isolated from Vachellia karroo root nodules.</title>
        <authorList>
            <person name="Van Lill M."/>
        </authorList>
    </citation>
    <scope>NUCLEOTIDE SEQUENCE [LARGE SCALE GENOMIC DNA]</scope>
    <source>
        <strain evidence="2 3">VK25D</strain>
    </source>
</reference>
<dbReference type="RefSeq" id="WP_320249109.1">
    <property type="nucleotide sequence ID" value="NZ_JAVIIQ010000006.1"/>
</dbReference>